<reference evidence="1" key="1">
    <citation type="submission" date="2020-10" db="EMBL/GenBank/DDBJ databases">
        <title>Taxonomic study of unclassified bacteria belonging to the class Ktedonobacteria.</title>
        <authorList>
            <person name="Yabe S."/>
            <person name="Wang C.M."/>
            <person name="Zheng Y."/>
            <person name="Sakai Y."/>
            <person name="Cavaletti L."/>
            <person name="Monciardini P."/>
            <person name="Donadio S."/>
        </authorList>
    </citation>
    <scope>NUCLEOTIDE SEQUENCE</scope>
    <source>
        <strain evidence="1">ID150040</strain>
    </source>
</reference>
<dbReference type="AlphaFoldDB" id="A0A8J3N302"/>
<dbReference type="InterPro" id="IPR016181">
    <property type="entry name" value="Acyl_CoA_acyltransferase"/>
</dbReference>
<dbReference type="EMBL" id="BNJK01000001">
    <property type="protein sequence ID" value="GHO93848.1"/>
    <property type="molecule type" value="Genomic_DNA"/>
</dbReference>
<dbReference type="Proteomes" id="UP000597444">
    <property type="component" value="Unassembled WGS sequence"/>
</dbReference>
<accession>A0A8J3N302</accession>
<keyword evidence="2" id="KW-1185">Reference proteome</keyword>
<dbReference type="SUPFAM" id="SSF55729">
    <property type="entry name" value="Acyl-CoA N-acyltransferases (Nat)"/>
    <property type="match status" value="1"/>
</dbReference>
<evidence type="ECO:0000313" key="1">
    <source>
        <dbReference type="EMBL" id="GHO93848.1"/>
    </source>
</evidence>
<name>A0A8J3N302_9CHLR</name>
<dbReference type="Gene3D" id="3.40.630.30">
    <property type="match status" value="1"/>
</dbReference>
<proteinExistence type="predicted"/>
<protein>
    <submittedName>
        <fullName evidence="1">Uncharacterized protein</fullName>
    </submittedName>
</protein>
<dbReference type="RefSeq" id="WP_220204617.1">
    <property type="nucleotide sequence ID" value="NZ_BNJK01000001.1"/>
</dbReference>
<gene>
    <name evidence="1" type="ORF">KSF_038960</name>
</gene>
<comment type="caution">
    <text evidence="1">The sequence shown here is derived from an EMBL/GenBank/DDBJ whole genome shotgun (WGS) entry which is preliminary data.</text>
</comment>
<organism evidence="1 2">
    <name type="scientific">Reticulibacter mediterranei</name>
    <dbReference type="NCBI Taxonomy" id="2778369"/>
    <lineage>
        <taxon>Bacteria</taxon>
        <taxon>Bacillati</taxon>
        <taxon>Chloroflexota</taxon>
        <taxon>Ktedonobacteria</taxon>
        <taxon>Ktedonobacterales</taxon>
        <taxon>Reticulibacteraceae</taxon>
        <taxon>Reticulibacter</taxon>
    </lineage>
</organism>
<sequence length="277" mass="31841">MAKLSDRYYTGREVQRKLGITEPALRNLVNQKKLRKVIPPGRQNGVYLREEVDTYAEKWFAFLTAQEPPKTVFEIAKPEDMDAVYDLSKRAIGQTMSAETRRDWLSKNAESCYVVKHGEKVVAFFHLLPLEHEALINFMEGKLRGWDITSKNVEPFEPGKPLECLLIIVSEQDVDDTTRMHYVRVLIRGIMSRMKELGKDGIILTKLYATSQTPTGIAMALHAGMKEYGQRLGKRLKFVLDVETSQSFLLDSYKEGLKEWEKQNKPRRKSKEATNNA</sequence>
<evidence type="ECO:0000313" key="2">
    <source>
        <dbReference type="Proteomes" id="UP000597444"/>
    </source>
</evidence>